<evidence type="ECO:0000313" key="7">
    <source>
        <dbReference type="Proteomes" id="UP001642483"/>
    </source>
</evidence>
<dbReference type="Proteomes" id="UP001642483">
    <property type="component" value="Unassembled WGS sequence"/>
</dbReference>
<feature type="signal peptide" evidence="3">
    <location>
        <begin position="1"/>
        <end position="27"/>
    </location>
</feature>
<dbReference type="InterPro" id="IPR028748">
    <property type="entry name" value="CATSPERB"/>
</dbReference>
<feature type="region of interest" description="Disordered" evidence="1">
    <location>
        <begin position="947"/>
        <end position="968"/>
    </location>
</feature>
<keyword evidence="2" id="KW-1133">Transmembrane helix</keyword>
<dbReference type="Pfam" id="PF15149">
    <property type="entry name" value="CATSPERB_C"/>
    <property type="match status" value="2"/>
</dbReference>
<dbReference type="InterPro" id="IPR048789">
    <property type="entry name" value="CATSPERB_C"/>
</dbReference>
<dbReference type="PANTHER" id="PTHR14705">
    <property type="entry name" value="CATION CHANNEL SPERM-ASSOCIATED PROTEIN SUBUNIT BETA"/>
    <property type="match status" value="1"/>
</dbReference>
<protein>
    <recommendedName>
        <fullName evidence="8">Cation channel sperm-associated protein subunit beta</fullName>
    </recommendedName>
</protein>
<feature type="chain" id="PRO_5047122730" description="Cation channel sperm-associated protein subunit beta" evidence="3">
    <location>
        <begin position="28"/>
        <end position="983"/>
    </location>
</feature>
<evidence type="ECO:0000259" key="5">
    <source>
        <dbReference type="Pfam" id="PF21548"/>
    </source>
</evidence>
<reference evidence="6 7" key="1">
    <citation type="submission" date="2024-02" db="EMBL/GenBank/DDBJ databases">
        <authorList>
            <person name="Daric V."/>
            <person name="Darras S."/>
        </authorList>
    </citation>
    <scope>NUCLEOTIDE SEQUENCE [LARGE SCALE GENOMIC DNA]</scope>
</reference>
<name>A0ABP0F5C5_CLALP</name>
<feature type="transmembrane region" description="Helical" evidence="2">
    <location>
        <begin position="915"/>
        <end position="933"/>
    </location>
</feature>
<dbReference type="PANTHER" id="PTHR14705:SF0">
    <property type="entry name" value="CATION CHANNEL SPERM-ASSOCIATED AUXILIARY SUBUNIT BETA"/>
    <property type="match status" value="1"/>
</dbReference>
<evidence type="ECO:0000313" key="6">
    <source>
        <dbReference type="EMBL" id="CAK8674641.1"/>
    </source>
</evidence>
<keyword evidence="7" id="KW-1185">Reference proteome</keyword>
<keyword evidence="2" id="KW-0472">Membrane</keyword>
<organism evidence="6 7">
    <name type="scientific">Clavelina lepadiformis</name>
    <name type="common">Light-bulb sea squirt</name>
    <name type="synonym">Ascidia lepadiformis</name>
    <dbReference type="NCBI Taxonomy" id="159417"/>
    <lineage>
        <taxon>Eukaryota</taxon>
        <taxon>Metazoa</taxon>
        <taxon>Chordata</taxon>
        <taxon>Tunicata</taxon>
        <taxon>Ascidiacea</taxon>
        <taxon>Aplousobranchia</taxon>
        <taxon>Clavelinidae</taxon>
        <taxon>Clavelina</taxon>
    </lineage>
</organism>
<accession>A0ABP0F5C5</accession>
<keyword evidence="2" id="KW-0812">Transmembrane</keyword>
<dbReference type="InterPro" id="IPR048788">
    <property type="entry name" value="CATSPERB_2nd"/>
</dbReference>
<keyword evidence="3" id="KW-0732">Signal</keyword>
<sequence>MGAIKQQGYFFHVISVVLLCSVWTCKTTISPKVQCHLENGPNDTDIISLNEHSTLECFIMDGLKRMPLQLSSSNGVAKSFAYMDVVVYNSTWKLTQKLPCNRTGCTMVISEDNFFLRITQYDLIPNPSTAYIHTSLKWFMTLNIYDPTLISPLQKKLVIVHPSSERISHRAWGKPVASTESLSQYIASSRYDVIYAISHCQTGSSLMILSNSAKTYIFATWDSFSSSRMQMYELDCTQTDLSNCSNLAVSDAVITPNKLLVLSSEGMLISEEINKDCQNVNCLPVAFYSLNNTFDGYNLTWNGAKLFFTPFCSQMDYILPTCNMAFLQVQSVSGQKLVFGAKEPFKKWTYLPKLSTNSSNSITLTYDQQSASIISIFVDSMDNTAKAKVYRLPSLDSEPVVAFPHYSFTEGTQTSSIQTLLQSNHHFYVTVGSSLWLSTDGGNLFSRIFRFESDEIVLQLIGYEPMKSFALLTSKGRIYFGKCGMRGLKLLAENETVSRILAFNHLGHVVVIDSKQSSSQLQTKVILIKDDETCSYSMEYRPNLKSIYFLQFKEQLKFIITARLFPDTTARASNEGLLSINIGNPRGIRTRFQSDNLDDHSHTIEIELTSQFLVQSVTSVSVYLRNVSSSCPIASHNFIIIAACPMSKRLTFDYGPLLGQKSLLSMWDYTSAYDNATRGLLQELPVNYRPPSSLAVAIPFSPNVYNLHPDKINETRFLTYEFAERHKLKGFCMNARKRSECSCTAAQKFSSLEKHSDCREKVYKVFYDTFYNIKLSIGIEYDVFVDDVTTDNVTSMDMTKFFVYLEEINGRDSSVYTAQDNQEEFCSQYPDHLMCRARSQGEATINEREPSLLKYMTSGLSNHIYNASQLSIKFMGTGLFHFRIILVNGFSFCKLHDEFQVYVINPPLPFPTGTIIRLTVSFMMGGSMIFIYMRYLYATVPPRQDVEHADQSETVTGRERSSYPSEGDIKILRSKQRPSIRKT</sequence>
<comment type="caution">
    <text evidence="6">The sequence shown here is derived from an EMBL/GenBank/DDBJ whole genome shotgun (WGS) entry which is preliminary data.</text>
</comment>
<evidence type="ECO:0000256" key="1">
    <source>
        <dbReference type="SAM" id="MobiDB-lite"/>
    </source>
</evidence>
<evidence type="ECO:0008006" key="8">
    <source>
        <dbReference type="Google" id="ProtNLM"/>
    </source>
</evidence>
<evidence type="ECO:0000259" key="4">
    <source>
        <dbReference type="Pfam" id="PF15149"/>
    </source>
</evidence>
<dbReference type="EMBL" id="CAWYQH010000013">
    <property type="protein sequence ID" value="CAK8674641.1"/>
    <property type="molecule type" value="Genomic_DNA"/>
</dbReference>
<feature type="domain" description="Cation channel sperm-associated auxiliary subunit beta 2nd" evidence="5">
    <location>
        <begin position="242"/>
        <end position="509"/>
    </location>
</feature>
<proteinExistence type="predicted"/>
<feature type="domain" description="Cation channel sperm-associated protein subunit beta C-terminal" evidence="4">
    <location>
        <begin position="644"/>
        <end position="813"/>
    </location>
</feature>
<evidence type="ECO:0000256" key="3">
    <source>
        <dbReference type="SAM" id="SignalP"/>
    </source>
</evidence>
<gene>
    <name evidence="6" type="ORF">CVLEPA_LOCUS4324</name>
</gene>
<feature type="domain" description="Cation channel sperm-associated protein subunit beta C-terminal" evidence="4">
    <location>
        <begin position="852"/>
        <end position="938"/>
    </location>
</feature>
<evidence type="ECO:0000256" key="2">
    <source>
        <dbReference type="SAM" id="Phobius"/>
    </source>
</evidence>
<dbReference type="Pfam" id="PF21548">
    <property type="entry name" value="CATSPERB_2nd"/>
    <property type="match status" value="1"/>
</dbReference>